<organism evidence="3 4">
    <name type="scientific">Elsinoe australis</name>
    <dbReference type="NCBI Taxonomy" id="40998"/>
    <lineage>
        <taxon>Eukaryota</taxon>
        <taxon>Fungi</taxon>
        <taxon>Dikarya</taxon>
        <taxon>Ascomycota</taxon>
        <taxon>Pezizomycotina</taxon>
        <taxon>Dothideomycetes</taxon>
        <taxon>Dothideomycetidae</taxon>
        <taxon>Myriangiales</taxon>
        <taxon>Elsinoaceae</taxon>
        <taxon>Elsinoe</taxon>
    </lineage>
</organism>
<evidence type="ECO:0000313" key="3">
    <source>
        <dbReference type="EMBL" id="PSK45305.1"/>
    </source>
</evidence>
<keyword evidence="4" id="KW-1185">Reference proteome</keyword>
<gene>
    <name evidence="3" type="ORF">B9Z65_2445</name>
</gene>
<dbReference type="OrthoDB" id="3923199at2759"/>
<dbReference type="EMBL" id="NHZQ01000251">
    <property type="protein sequence ID" value="PSK45305.1"/>
    <property type="molecule type" value="Genomic_DNA"/>
</dbReference>
<dbReference type="Proteomes" id="UP000243723">
    <property type="component" value="Unassembled WGS sequence"/>
</dbReference>
<feature type="region of interest" description="Disordered" evidence="1">
    <location>
        <begin position="1"/>
        <end position="48"/>
    </location>
</feature>
<keyword evidence="2" id="KW-0812">Transmembrane</keyword>
<comment type="caution">
    <text evidence="3">The sequence shown here is derived from an EMBL/GenBank/DDBJ whole genome shotgun (WGS) entry which is preliminary data.</text>
</comment>
<dbReference type="AlphaFoldDB" id="A0A2P7ZAT9"/>
<evidence type="ECO:0000256" key="2">
    <source>
        <dbReference type="SAM" id="Phobius"/>
    </source>
</evidence>
<evidence type="ECO:0000256" key="1">
    <source>
        <dbReference type="SAM" id="MobiDB-lite"/>
    </source>
</evidence>
<sequence>MSKRHSTSAPELVNNGYGEQYTGTEKFPSATRESDKYTVQPPDLLPEVDRRFENTTADSVYMHIASKPPTLADYSEPRKKRTCGVPYKVVVIGGILVGLLVLGCALGAGLGLGLKSRNETEGTGTQPDDPRPSAASPRVADNTSIAGIIRGDGAGMLLYYQLANGSIVEDFYSNDTFALDVLKQNSPVKATERSMVPSQSISLGSPLSAASFLRDGEVWRSLFYIDNTTSVRTTNSSGLSQNWTTGEVIYTRDILPNSPSFAACYFEKVGLRLYVSLSTGYIASAINYFPFYGYFAPWAHEQTFRDLDARAGCTCGPTFTKNDQTVQDVYARSADSQLTQREMSSNRTLA</sequence>
<proteinExistence type="predicted"/>
<feature type="transmembrane region" description="Helical" evidence="2">
    <location>
        <begin position="89"/>
        <end position="114"/>
    </location>
</feature>
<evidence type="ECO:0000313" key="4">
    <source>
        <dbReference type="Proteomes" id="UP000243723"/>
    </source>
</evidence>
<reference evidence="3 4" key="1">
    <citation type="submission" date="2017-05" db="EMBL/GenBank/DDBJ databases">
        <title>Draft genome sequence of Elsinoe australis.</title>
        <authorList>
            <person name="Cheng Q."/>
        </authorList>
    </citation>
    <scope>NUCLEOTIDE SEQUENCE [LARGE SCALE GENOMIC DNA]</scope>
    <source>
        <strain evidence="3 4">NL1</strain>
    </source>
</reference>
<protein>
    <recommendedName>
        <fullName evidence="5">Fucose-specific lectin</fullName>
    </recommendedName>
</protein>
<name>A0A2P7ZAT9_9PEZI</name>
<dbReference type="Gene3D" id="2.120.10.70">
    <property type="entry name" value="Fucose-specific lectin"/>
    <property type="match status" value="1"/>
</dbReference>
<accession>A0A2P7ZAT9</accession>
<keyword evidence="2" id="KW-0472">Membrane</keyword>
<feature type="region of interest" description="Disordered" evidence="1">
    <location>
        <begin position="117"/>
        <end position="139"/>
    </location>
</feature>
<evidence type="ECO:0008006" key="5">
    <source>
        <dbReference type="Google" id="ProtNLM"/>
    </source>
</evidence>
<keyword evidence="2" id="KW-1133">Transmembrane helix</keyword>